<evidence type="ECO:0000259" key="3">
    <source>
        <dbReference type="SMART" id="SM00642"/>
    </source>
</evidence>
<dbReference type="Pfam" id="PF11852">
    <property type="entry name" value="Pullul_strch_C"/>
    <property type="match status" value="1"/>
</dbReference>
<evidence type="ECO:0000313" key="4">
    <source>
        <dbReference type="EMBL" id="PND36272.1"/>
    </source>
</evidence>
<gene>
    <name evidence="4" type="ORF">C1O66_21435</name>
</gene>
<dbReference type="SUPFAM" id="SSF51011">
    <property type="entry name" value="Glycosyl hydrolase domain"/>
    <property type="match status" value="1"/>
</dbReference>
<dbReference type="InterPro" id="IPR024561">
    <property type="entry name" value="Pullul_strch_C"/>
</dbReference>
<dbReference type="Pfam" id="PF02922">
    <property type="entry name" value="CBM_48"/>
    <property type="match status" value="1"/>
</dbReference>
<evidence type="ECO:0000256" key="2">
    <source>
        <dbReference type="SAM" id="SignalP"/>
    </source>
</evidence>
<dbReference type="SUPFAM" id="SSF81296">
    <property type="entry name" value="E set domains"/>
    <property type="match status" value="2"/>
</dbReference>
<dbReference type="InterPro" id="IPR013783">
    <property type="entry name" value="Ig-like_fold"/>
</dbReference>
<dbReference type="AlphaFoldDB" id="A0A2N8KS71"/>
<dbReference type="InterPro" id="IPR013780">
    <property type="entry name" value="Glyco_hydro_b"/>
</dbReference>
<feature type="domain" description="Glycosyl hydrolase family 13 catalytic" evidence="3">
    <location>
        <begin position="412"/>
        <end position="770"/>
    </location>
</feature>
<keyword evidence="5" id="KW-1185">Reference proteome</keyword>
<dbReference type="OrthoDB" id="9800174at2"/>
<dbReference type="Pfam" id="PF17967">
    <property type="entry name" value="Pullulanase_N2"/>
    <property type="match status" value="1"/>
</dbReference>
<dbReference type="Gene3D" id="3.20.20.80">
    <property type="entry name" value="Glycosidases"/>
    <property type="match status" value="1"/>
</dbReference>
<reference evidence="4 5" key="1">
    <citation type="submission" date="2018-01" db="EMBL/GenBank/DDBJ databases">
        <title>Draft genome sequence of Paucibacter aquatile CR182 isolated from freshwater of the Nakdong River.</title>
        <authorList>
            <person name="Choi A."/>
            <person name="Chung E.J."/>
        </authorList>
    </citation>
    <scope>NUCLEOTIDE SEQUENCE [LARGE SCALE GENOMIC DNA]</scope>
    <source>
        <strain evidence="4 5">CR182</strain>
    </source>
</reference>
<feature type="chain" id="PRO_5014931960" evidence="2">
    <location>
        <begin position="25"/>
        <end position="934"/>
    </location>
</feature>
<dbReference type="InterPro" id="IPR004193">
    <property type="entry name" value="Glyco_hydro_13_N"/>
</dbReference>
<comment type="caution">
    <text evidence="4">The sequence shown here is derived from an EMBL/GenBank/DDBJ whole genome shotgun (WGS) entry which is preliminary data.</text>
</comment>
<dbReference type="CDD" id="cd02860">
    <property type="entry name" value="E_set_Pullulanase"/>
    <property type="match status" value="1"/>
</dbReference>
<protein>
    <submittedName>
        <fullName evidence="4">DUF3372 domain-containing protein</fullName>
    </submittedName>
</protein>
<evidence type="ECO:0000313" key="5">
    <source>
        <dbReference type="Proteomes" id="UP000235916"/>
    </source>
</evidence>
<feature type="signal peptide" evidence="2">
    <location>
        <begin position="1"/>
        <end position="24"/>
    </location>
</feature>
<accession>A0A2N8KS71</accession>
<keyword evidence="2" id="KW-0732">Signal</keyword>
<dbReference type="Gene3D" id="2.60.40.1130">
    <property type="entry name" value="Rab geranylgeranyltransferase alpha-subunit, insert domain"/>
    <property type="match status" value="1"/>
</dbReference>
<dbReference type="GO" id="GO:0005975">
    <property type="term" value="P:carbohydrate metabolic process"/>
    <property type="evidence" value="ECO:0007669"/>
    <property type="project" value="InterPro"/>
</dbReference>
<dbReference type="Gene3D" id="2.60.40.1180">
    <property type="entry name" value="Golgi alpha-mannosidase II"/>
    <property type="match status" value="1"/>
</dbReference>
<proteinExistence type="inferred from homology"/>
<comment type="similarity">
    <text evidence="1">Belongs to the glycosyl hydrolase 13 family.</text>
</comment>
<sequence length="934" mass="101236">MTSLSSSRLGLILALNLLSSATWAGSVTAASAAELRAACDSADAATVLQQAAMAAPEARAFALSPALLQWPGQSLAPGERAALLASARGGMQVKFGAAAHGVEQRVELALSEAQLLPELAQRFKYLESFGPGLRLALSAADQARLPQLLRGELLLVKEDAAGQVLAVTGLQTPGALDALYADAAEAADELGAVVKKGRQTEFKLWAPTAQQVHLCRYAGPESPAEDVKALTFDPRSGLWQQRLTANLSGSYYRYLVEVWVPGLGRVRNRVTDPYSLSLSADSARSMVVDWADPRLQPPGWQDRRAHRQASARVRQSTDMVIYELHVRDFSIGDASVPPAQRGKYLAFTQAGSQGMRHLRALAQAGLTDVHLLPVFDLASVPEQGCLTPQVPEAAAPDSPAQQAAVMKVAGQDCFNWGYDPWHYSAPEGSYASDAQRGERRIREFRQMVQALHGAGLRVGMDVVYNHTAASGQGRHSVLDRIVPGYYQRLDAKGQVERSTCCDNTATEQRMMAKLMIDSVAMWAREYRIDSFRFDLMAHQPRAVMEALQQRVNAAAGQPVQLIGEGWNFGEVANGARFVQASQLSLNGSGIGTFSDRARDAARGGSAGDNGLDVLKNQGWLNGLGYAPKRHAGAPAAATQLMASADLLRVGLAGSLRDFELDTWRGPRLRAEQIAYGDQPAGYVSEPGEVVNYVDNHDNQTLFDINVLKLPQDTPRAERARVQLLGAALTAFSQGVAYFHAGIDVLRSKSLDRNSYDSGDWFNRLDWSYQRNFFGTGLPPAADNQAMYPWLAPLLADPGIAPGPAEIAWMRDGFRDLLKIRASSRLLRLSSAVEIRQRLRFLNTGPAQNPMVLAAEIDGQGLKDAGFARLAYFLNTSPEAQVLNLPELAGRRYVLHPVHLAPGAADPRPKREFAFEAASGQIKVPGRTALVLVER</sequence>
<evidence type="ECO:0000256" key="1">
    <source>
        <dbReference type="ARBA" id="ARBA00008061"/>
    </source>
</evidence>
<organism evidence="4 5">
    <name type="scientific">Kinneretia aquatilis</name>
    <dbReference type="NCBI Taxonomy" id="2070761"/>
    <lineage>
        <taxon>Bacteria</taxon>
        <taxon>Pseudomonadati</taxon>
        <taxon>Pseudomonadota</taxon>
        <taxon>Betaproteobacteria</taxon>
        <taxon>Burkholderiales</taxon>
        <taxon>Sphaerotilaceae</taxon>
        <taxon>Roseateles</taxon>
    </lineage>
</organism>
<dbReference type="InterPro" id="IPR011839">
    <property type="entry name" value="Pullul_strch"/>
</dbReference>
<dbReference type="InterPro" id="IPR014756">
    <property type="entry name" value="Ig_E-set"/>
</dbReference>
<dbReference type="CDD" id="cd11341">
    <property type="entry name" value="AmyAc_Pullulanase_LD-like"/>
    <property type="match status" value="1"/>
</dbReference>
<dbReference type="GO" id="GO:0051060">
    <property type="term" value="F:pullulanase activity"/>
    <property type="evidence" value="ECO:0007669"/>
    <property type="project" value="InterPro"/>
</dbReference>
<dbReference type="RefSeq" id="WP_102770045.1">
    <property type="nucleotide sequence ID" value="NZ_POSP01000004.1"/>
</dbReference>
<dbReference type="InterPro" id="IPR017853">
    <property type="entry name" value="GH"/>
</dbReference>
<dbReference type="Gene3D" id="2.60.40.10">
    <property type="entry name" value="Immunoglobulins"/>
    <property type="match status" value="1"/>
</dbReference>
<name>A0A2N8KS71_9BURK</name>
<dbReference type="InterPro" id="IPR006047">
    <property type="entry name" value="GH13_cat_dom"/>
</dbReference>
<dbReference type="PANTHER" id="PTHR43002">
    <property type="entry name" value="GLYCOGEN DEBRANCHING ENZYME"/>
    <property type="match status" value="1"/>
</dbReference>
<dbReference type="EMBL" id="POSP01000004">
    <property type="protein sequence ID" value="PND36272.1"/>
    <property type="molecule type" value="Genomic_DNA"/>
</dbReference>
<dbReference type="Proteomes" id="UP000235916">
    <property type="component" value="Unassembled WGS sequence"/>
</dbReference>
<dbReference type="SMART" id="SM00642">
    <property type="entry name" value="Aamy"/>
    <property type="match status" value="1"/>
</dbReference>
<dbReference type="SUPFAM" id="SSF51445">
    <property type="entry name" value="(Trans)glycosidases"/>
    <property type="match status" value="1"/>
</dbReference>
<dbReference type="InterPro" id="IPR040671">
    <property type="entry name" value="Pullulanase_N2"/>
</dbReference>
<dbReference type="NCBIfam" id="TIGR02103">
    <property type="entry name" value="pullul_strch"/>
    <property type="match status" value="1"/>
</dbReference>